<sequence>MSSRARSGLLRKSLQSGKIGGQISEPEVPSHCGIALQVFPSWRCSG</sequence>
<dbReference type="Proteomes" id="UP000015105">
    <property type="component" value="Chromosome 3D"/>
</dbReference>
<reference evidence="3" key="1">
    <citation type="journal article" date="2014" name="Science">
        <title>Ancient hybridizations among the ancestral genomes of bread wheat.</title>
        <authorList>
            <consortium name="International Wheat Genome Sequencing Consortium,"/>
            <person name="Marcussen T."/>
            <person name="Sandve S.R."/>
            <person name="Heier L."/>
            <person name="Spannagl M."/>
            <person name="Pfeifer M."/>
            <person name="Jakobsen K.S."/>
            <person name="Wulff B.B."/>
            <person name="Steuernagel B."/>
            <person name="Mayer K.F."/>
            <person name="Olsen O.A."/>
        </authorList>
    </citation>
    <scope>NUCLEOTIDE SEQUENCE [LARGE SCALE GENOMIC DNA]</scope>
    <source>
        <strain evidence="3">cv. AL8/78</strain>
    </source>
</reference>
<keyword evidence="3" id="KW-1185">Reference proteome</keyword>
<evidence type="ECO:0000256" key="1">
    <source>
        <dbReference type="SAM" id="MobiDB-lite"/>
    </source>
</evidence>
<dbReference type="AlphaFoldDB" id="A0A453E858"/>
<evidence type="ECO:0000313" key="2">
    <source>
        <dbReference type="EnsemblPlants" id="AET3Gv20253500.4"/>
    </source>
</evidence>
<feature type="region of interest" description="Disordered" evidence="1">
    <location>
        <begin position="1"/>
        <end position="22"/>
    </location>
</feature>
<accession>A0A453E858</accession>
<reference evidence="2" key="4">
    <citation type="submission" date="2019-03" db="UniProtKB">
        <authorList>
            <consortium name="EnsemblPlants"/>
        </authorList>
    </citation>
    <scope>IDENTIFICATION</scope>
</reference>
<dbReference type="EnsemblPlants" id="AET3Gv20253500.4">
    <property type="protein sequence ID" value="AET3Gv20253500.4"/>
    <property type="gene ID" value="AET3Gv20253500"/>
</dbReference>
<reference evidence="2" key="3">
    <citation type="journal article" date="2017" name="Nature">
        <title>Genome sequence of the progenitor of the wheat D genome Aegilops tauschii.</title>
        <authorList>
            <person name="Luo M.C."/>
            <person name="Gu Y.Q."/>
            <person name="Puiu D."/>
            <person name="Wang H."/>
            <person name="Twardziok S.O."/>
            <person name="Deal K.R."/>
            <person name="Huo N."/>
            <person name="Zhu T."/>
            <person name="Wang L."/>
            <person name="Wang Y."/>
            <person name="McGuire P.E."/>
            <person name="Liu S."/>
            <person name="Long H."/>
            <person name="Ramasamy R.K."/>
            <person name="Rodriguez J.C."/>
            <person name="Van S.L."/>
            <person name="Yuan L."/>
            <person name="Wang Z."/>
            <person name="Xia Z."/>
            <person name="Xiao L."/>
            <person name="Anderson O.D."/>
            <person name="Ouyang S."/>
            <person name="Liang Y."/>
            <person name="Zimin A.V."/>
            <person name="Pertea G."/>
            <person name="Qi P."/>
            <person name="Bennetzen J.L."/>
            <person name="Dai X."/>
            <person name="Dawson M.W."/>
            <person name="Muller H.G."/>
            <person name="Kugler K."/>
            <person name="Rivarola-Duarte L."/>
            <person name="Spannagl M."/>
            <person name="Mayer K.F.X."/>
            <person name="Lu F.H."/>
            <person name="Bevan M.W."/>
            <person name="Leroy P."/>
            <person name="Li P."/>
            <person name="You F.M."/>
            <person name="Sun Q."/>
            <person name="Liu Z."/>
            <person name="Lyons E."/>
            <person name="Wicker T."/>
            <person name="Salzberg S.L."/>
            <person name="Devos K.M."/>
            <person name="Dvorak J."/>
        </authorList>
    </citation>
    <scope>NUCLEOTIDE SEQUENCE [LARGE SCALE GENOMIC DNA]</scope>
    <source>
        <strain evidence="2">cv. AL8/78</strain>
    </source>
</reference>
<dbReference type="Gramene" id="AET3Gv20253500.4">
    <property type="protein sequence ID" value="AET3Gv20253500.4"/>
    <property type="gene ID" value="AET3Gv20253500"/>
</dbReference>
<reference evidence="3" key="2">
    <citation type="journal article" date="2017" name="Nat. Plants">
        <title>The Aegilops tauschii genome reveals multiple impacts of transposons.</title>
        <authorList>
            <person name="Zhao G."/>
            <person name="Zou C."/>
            <person name="Li K."/>
            <person name="Wang K."/>
            <person name="Li T."/>
            <person name="Gao L."/>
            <person name="Zhang X."/>
            <person name="Wang H."/>
            <person name="Yang Z."/>
            <person name="Liu X."/>
            <person name="Jiang W."/>
            <person name="Mao L."/>
            <person name="Kong X."/>
            <person name="Jiao Y."/>
            <person name="Jia J."/>
        </authorList>
    </citation>
    <scope>NUCLEOTIDE SEQUENCE [LARGE SCALE GENOMIC DNA]</scope>
    <source>
        <strain evidence="3">cv. AL8/78</strain>
    </source>
</reference>
<protein>
    <submittedName>
        <fullName evidence="2">Uncharacterized protein</fullName>
    </submittedName>
</protein>
<organism evidence="2 3">
    <name type="scientific">Aegilops tauschii subsp. strangulata</name>
    <name type="common">Goatgrass</name>
    <dbReference type="NCBI Taxonomy" id="200361"/>
    <lineage>
        <taxon>Eukaryota</taxon>
        <taxon>Viridiplantae</taxon>
        <taxon>Streptophyta</taxon>
        <taxon>Embryophyta</taxon>
        <taxon>Tracheophyta</taxon>
        <taxon>Spermatophyta</taxon>
        <taxon>Magnoliopsida</taxon>
        <taxon>Liliopsida</taxon>
        <taxon>Poales</taxon>
        <taxon>Poaceae</taxon>
        <taxon>BOP clade</taxon>
        <taxon>Pooideae</taxon>
        <taxon>Triticodae</taxon>
        <taxon>Triticeae</taxon>
        <taxon>Triticinae</taxon>
        <taxon>Aegilops</taxon>
    </lineage>
</organism>
<reference evidence="2" key="5">
    <citation type="journal article" date="2021" name="G3 (Bethesda)">
        <title>Aegilops tauschii genome assembly Aet v5.0 features greater sequence contiguity and improved annotation.</title>
        <authorList>
            <person name="Wang L."/>
            <person name="Zhu T."/>
            <person name="Rodriguez J.C."/>
            <person name="Deal K.R."/>
            <person name="Dubcovsky J."/>
            <person name="McGuire P.E."/>
            <person name="Lux T."/>
            <person name="Spannagl M."/>
            <person name="Mayer K.F.X."/>
            <person name="Baldrich P."/>
            <person name="Meyers B.C."/>
            <person name="Huo N."/>
            <person name="Gu Y.Q."/>
            <person name="Zhou H."/>
            <person name="Devos K.M."/>
            <person name="Bennetzen J.L."/>
            <person name="Unver T."/>
            <person name="Budak H."/>
            <person name="Gulick P.J."/>
            <person name="Galiba G."/>
            <person name="Kalapos B."/>
            <person name="Nelson D.R."/>
            <person name="Li P."/>
            <person name="You F.M."/>
            <person name="Luo M.C."/>
            <person name="Dvorak J."/>
        </authorList>
    </citation>
    <scope>NUCLEOTIDE SEQUENCE [LARGE SCALE GENOMIC DNA]</scope>
    <source>
        <strain evidence="2">cv. AL8/78</strain>
    </source>
</reference>
<name>A0A453E858_AEGTS</name>
<proteinExistence type="predicted"/>
<evidence type="ECO:0000313" key="3">
    <source>
        <dbReference type="Proteomes" id="UP000015105"/>
    </source>
</evidence>